<evidence type="ECO:0000256" key="1">
    <source>
        <dbReference type="SAM" id="MobiDB-lite"/>
    </source>
</evidence>
<dbReference type="OrthoDB" id="4070717at2759"/>
<evidence type="ECO:0000313" key="2">
    <source>
        <dbReference type="EMBL" id="CDF91010.1"/>
    </source>
</evidence>
<feature type="region of interest" description="Disordered" evidence="1">
    <location>
        <begin position="100"/>
        <end position="162"/>
    </location>
</feature>
<feature type="region of interest" description="Disordered" evidence="1">
    <location>
        <begin position="186"/>
        <end position="206"/>
    </location>
</feature>
<gene>
    <name evidence="2" type="ORF">BN860_02784g</name>
</gene>
<reference evidence="3" key="1">
    <citation type="journal article" date="2013" name="Genome Announc.">
        <title>Genome sequence of the food spoilage yeast Zygosaccharomyces bailii CLIB 213(T).</title>
        <authorList>
            <person name="Galeote V."/>
            <person name="Bigey F."/>
            <person name="Devillers H."/>
            <person name="Neuveglise C."/>
            <person name="Dequin S."/>
        </authorList>
    </citation>
    <scope>NUCLEOTIDE SEQUENCE [LARGE SCALE GENOMIC DNA]</scope>
    <source>
        <strain evidence="3">CLIB 213 / ATCC 58445 / CBS 680 / CCRC 21525 / NBRC 1098 / NCYC 1416 / NRRL Y-2227</strain>
    </source>
</reference>
<keyword evidence="3" id="KW-1185">Reference proteome</keyword>
<dbReference type="AlphaFoldDB" id="A0A8J2TAQ5"/>
<accession>A0A8J2TAQ5</accession>
<proteinExistence type="predicted"/>
<feature type="compositionally biased region" description="Basic and acidic residues" evidence="1">
    <location>
        <begin position="107"/>
        <end position="127"/>
    </location>
</feature>
<name>A0A8J2TAQ5_ZYGB2</name>
<dbReference type="Proteomes" id="UP000019375">
    <property type="component" value="Unassembled WGS sequence"/>
</dbReference>
<dbReference type="EMBL" id="HG316462">
    <property type="protein sequence ID" value="CDF91010.1"/>
    <property type="molecule type" value="Genomic_DNA"/>
</dbReference>
<protein>
    <submittedName>
        <fullName evidence="2">ZYBA0S09-02784g1_1</fullName>
    </submittedName>
</protein>
<sequence length="291" mass="32176">MHRIALASSVAGLTILTQKFALGYSDTFDPAEFAGVTLAEAPLAIHVDPKVLSPEVLEKLSSSSNIVFADLPNSPQFVSLKDYESIKYATNELLDELLQQDDSGSEPPKKEHSEDNQNLKPNMDEKVPQPLGQTHENASEEDEEDKSENSKPTETIKTTWEKSCSSTEEISTYHTCSSSASYASIATTTEPPSNEEKTYSASYPTEYSEKPCKTSASWVSDTISKSITSKHYQRSRNISCTYPTSITKHPNNYTNHTNNTLHGFHNSSNSIVPTTMFLAFLLSILLFTQIC</sequence>
<evidence type="ECO:0000313" key="3">
    <source>
        <dbReference type="Proteomes" id="UP000019375"/>
    </source>
</evidence>
<organism evidence="2 3">
    <name type="scientific">Zygosaccharomyces bailii (strain CLIB 213 / ATCC 58445 / CBS 680 / BCRC 21525 / NBRC 1098 / NCYC 1416 / NRRL Y-2227)</name>
    <dbReference type="NCBI Taxonomy" id="1333698"/>
    <lineage>
        <taxon>Eukaryota</taxon>
        <taxon>Fungi</taxon>
        <taxon>Dikarya</taxon>
        <taxon>Ascomycota</taxon>
        <taxon>Saccharomycotina</taxon>
        <taxon>Saccharomycetes</taxon>
        <taxon>Saccharomycetales</taxon>
        <taxon>Saccharomycetaceae</taxon>
        <taxon>Zygosaccharomyces</taxon>
    </lineage>
</organism>
<feature type="compositionally biased region" description="Polar residues" evidence="1">
    <location>
        <begin position="152"/>
        <end position="162"/>
    </location>
</feature>